<keyword evidence="3 7" id="KW-1003">Cell membrane</keyword>
<keyword evidence="4 7" id="KW-0812">Transmembrane</keyword>
<evidence type="ECO:0000256" key="5">
    <source>
        <dbReference type="ARBA" id="ARBA00022989"/>
    </source>
</evidence>
<feature type="transmembrane region" description="Helical" evidence="7">
    <location>
        <begin position="179"/>
        <end position="198"/>
    </location>
</feature>
<evidence type="ECO:0000256" key="7">
    <source>
        <dbReference type="RuleBase" id="RU367016"/>
    </source>
</evidence>
<evidence type="ECO:0000256" key="6">
    <source>
        <dbReference type="ARBA" id="ARBA00023136"/>
    </source>
</evidence>
<evidence type="ECO:0000313" key="9">
    <source>
        <dbReference type="EMBL" id="TQL75288.1"/>
    </source>
</evidence>
<dbReference type="AlphaFoldDB" id="A0A543ARS9"/>
<dbReference type="Pfam" id="PF09335">
    <property type="entry name" value="VTT_dom"/>
    <property type="match status" value="1"/>
</dbReference>
<proteinExistence type="inferred from homology"/>
<comment type="similarity">
    <text evidence="2 7">Belongs to the DedA family.</text>
</comment>
<evidence type="ECO:0000256" key="1">
    <source>
        <dbReference type="ARBA" id="ARBA00004651"/>
    </source>
</evidence>
<keyword evidence="10" id="KW-1185">Reference proteome</keyword>
<evidence type="ECO:0000256" key="3">
    <source>
        <dbReference type="ARBA" id="ARBA00022475"/>
    </source>
</evidence>
<dbReference type="InterPro" id="IPR032816">
    <property type="entry name" value="VTT_dom"/>
</dbReference>
<gene>
    <name evidence="9" type="ORF">FB566_0785</name>
</gene>
<evidence type="ECO:0000313" key="10">
    <source>
        <dbReference type="Proteomes" id="UP000317043"/>
    </source>
</evidence>
<dbReference type="PANTHER" id="PTHR30353:SF0">
    <property type="entry name" value="TRANSMEMBRANE PROTEIN"/>
    <property type="match status" value="1"/>
</dbReference>
<accession>A0A543ARS9</accession>
<evidence type="ECO:0000256" key="2">
    <source>
        <dbReference type="ARBA" id="ARBA00010792"/>
    </source>
</evidence>
<comment type="caution">
    <text evidence="7">Lacks conserved residue(s) required for the propagation of feature annotation.</text>
</comment>
<dbReference type="OrthoDB" id="162303at2"/>
<reference evidence="9 10" key="1">
    <citation type="submission" date="2019-06" db="EMBL/GenBank/DDBJ databases">
        <title>Sequencing the genomes of 1000 actinobacteria strains.</title>
        <authorList>
            <person name="Klenk H.-P."/>
        </authorList>
    </citation>
    <scope>NUCLEOTIDE SEQUENCE [LARGE SCALE GENOMIC DNA]</scope>
    <source>
        <strain evidence="9 10">DSM 45928</strain>
    </source>
</reference>
<protein>
    <submittedName>
        <fullName evidence="9">Membrane protein DedA with SNARE-associated domain</fullName>
    </submittedName>
</protein>
<dbReference type="Proteomes" id="UP000317043">
    <property type="component" value="Unassembled WGS sequence"/>
</dbReference>
<keyword evidence="5 7" id="KW-1133">Transmembrane helix</keyword>
<dbReference type="InterPro" id="IPR032818">
    <property type="entry name" value="DedA-like"/>
</dbReference>
<evidence type="ECO:0000259" key="8">
    <source>
        <dbReference type="Pfam" id="PF09335"/>
    </source>
</evidence>
<comment type="caution">
    <text evidence="9">The sequence shown here is derived from an EMBL/GenBank/DDBJ whole genome shotgun (WGS) entry which is preliminary data.</text>
</comment>
<dbReference type="PANTHER" id="PTHR30353">
    <property type="entry name" value="INNER MEMBRANE PROTEIN DEDA-RELATED"/>
    <property type="match status" value="1"/>
</dbReference>
<name>A0A543ARS9_9ACTN</name>
<evidence type="ECO:0000256" key="4">
    <source>
        <dbReference type="ARBA" id="ARBA00022692"/>
    </source>
</evidence>
<sequence>MFYSLVVAELEHAIMVYLEGIMSSPWIYVAVFSIAFLDGFFPVVPGETSVIAAGTAAAALGNPNIALIILVAAVGAFCGDHVSYAIGRFGFSRIAKPGTKRQAAFEWARNALEERGGLVLVIARYIPGGRTAVTITCGAVHYPLRKFMFFDGIAAVSWALYSAGIGYFAGMIFESRPLLALLLGFSVAMTIAGIVELVRFLKKRRAKKAGELATAGTVSVGEPAASEAVAVATGSTETSVKNP</sequence>
<feature type="transmembrane region" description="Helical" evidence="7">
    <location>
        <begin position="153"/>
        <end position="173"/>
    </location>
</feature>
<feature type="domain" description="VTT" evidence="8">
    <location>
        <begin position="44"/>
        <end position="167"/>
    </location>
</feature>
<dbReference type="GO" id="GO:0005886">
    <property type="term" value="C:plasma membrane"/>
    <property type="evidence" value="ECO:0007669"/>
    <property type="project" value="UniProtKB-SubCell"/>
</dbReference>
<dbReference type="EMBL" id="VFOW01000001">
    <property type="protein sequence ID" value="TQL75288.1"/>
    <property type="molecule type" value="Genomic_DNA"/>
</dbReference>
<organism evidence="9 10">
    <name type="scientific">Stackebrandtia endophytica</name>
    <dbReference type="NCBI Taxonomy" id="1496996"/>
    <lineage>
        <taxon>Bacteria</taxon>
        <taxon>Bacillati</taxon>
        <taxon>Actinomycetota</taxon>
        <taxon>Actinomycetes</taxon>
        <taxon>Glycomycetales</taxon>
        <taxon>Glycomycetaceae</taxon>
        <taxon>Stackebrandtia</taxon>
    </lineage>
</organism>
<keyword evidence="6 7" id="KW-0472">Membrane</keyword>
<comment type="subcellular location">
    <subcellularLocation>
        <location evidence="1 7">Cell membrane</location>
        <topology evidence="1 7">Multi-pass membrane protein</topology>
    </subcellularLocation>
</comment>
<dbReference type="InParanoid" id="A0A543ARS9"/>
<feature type="transmembrane region" description="Helical" evidence="7">
    <location>
        <begin position="65"/>
        <end position="86"/>
    </location>
</feature>